<gene>
    <name evidence="2" type="primary">AlNc14C6G832</name>
    <name evidence="2" type="ORF">ALNC14_009240</name>
</gene>
<dbReference type="HOGENOM" id="CLU_779404_0_0_1"/>
<reference evidence="2" key="1">
    <citation type="journal article" date="2011" name="PLoS Biol.">
        <title>Gene gain and loss during evolution of obligate parasitism in the white rust pathogen of Arabidopsis thaliana.</title>
        <authorList>
            <person name="Kemen E."/>
            <person name="Gardiner A."/>
            <person name="Schultz-Larsen T."/>
            <person name="Kemen A.C."/>
            <person name="Balmuth A.L."/>
            <person name="Robert-Seilaniantz A."/>
            <person name="Bailey K."/>
            <person name="Holub E."/>
            <person name="Studholme D.J."/>
            <person name="Maclean D."/>
            <person name="Jones J.D."/>
        </authorList>
    </citation>
    <scope>NUCLEOTIDE SEQUENCE</scope>
</reference>
<feature type="signal peptide" evidence="1">
    <location>
        <begin position="1"/>
        <end position="19"/>
    </location>
</feature>
<dbReference type="InterPro" id="IPR021109">
    <property type="entry name" value="Peptidase_aspartic_dom_sf"/>
</dbReference>
<feature type="chain" id="PRO_5003263272" evidence="1">
    <location>
        <begin position="20"/>
        <end position="356"/>
    </location>
</feature>
<protein>
    <submittedName>
        <fullName evidence="2">AlNc14C6G832 protein</fullName>
    </submittedName>
</protein>
<dbReference type="AlphaFoldDB" id="F0W156"/>
<organism evidence="2">
    <name type="scientific">Albugo laibachii Nc14</name>
    <dbReference type="NCBI Taxonomy" id="890382"/>
    <lineage>
        <taxon>Eukaryota</taxon>
        <taxon>Sar</taxon>
        <taxon>Stramenopiles</taxon>
        <taxon>Oomycota</taxon>
        <taxon>Peronosporomycetes</taxon>
        <taxon>Albuginales</taxon>
        <taxon>Albuginaceae</taxon>
        <taxon>Albugo</taxon>
    </lineage>
</organism>
<dbReference type="Gene3D" id="2.40.70.10">
    <property type="entry name" value="Acid Proteases"/>
    <property type="match status" value="1"/>
</dbReference>
<evidence type="ECO:0000256" key="1">
    <source>
        <dbReference type="SAM" id="SignalP"/>
    </source>
</evidence>
<proteinExistence type="predicted"/>
<sequence>MIVRLLLTYAILKLDATKGIKVEINPVVEIDNNRFLTNTIILQQEYRVWHEVKVIEPSKTDSYPESITSHADLLLSLLDKRITAYEGSRFYTTDNDLWALARPLRKLTTHGYDYTIGWELNGTSLVKWIDGGLLKAQDPDIMLSSQAFLSGNIAYYYLTCTNGEYGLAHGRLEGWNGTFLHDNQLTANVSFLNEDAKDQNVRFNFDQVFTEIPNQYYDRMRTRLIQMKFVEHASTQVLFKGSCEKLSSLDDPTSSLSNSLRMKLTFQNGQVIELLPQRYITRKRDRCTVLIKKSKDKAWVLGLAILRSYSLRMHTTHEGREYLFTPNKDVSDTKFSTDKRLITLFANSPRMHMREW</sequence>
<keyword evidence="1" id="KW-0732">Signal</keyword>
<accession>F0W156</accession>
<name>F0W156_9STRA</name>
<dbReference type="EMBL" id="FR824051">
    <property type="protein sequence ID" value="CCA14781.1"/>
    <property type="molecule type" value="Genomic_DNA"/>
</dbReference>
<reference evidence="2" key="2">
    <citation type="submission" date="2011-02" db="EMBL/GenBank/DDBJ databases">
        <authorList>
            <person name="MacLean D."/>
        </authorList>
    </citation>
    <scope>NUCLEOTIDE SEQUENCE</scope>
</reference>
<evidence type="ECO:0000313" key="2">
    <source>
        <dbReference type="EMBL" id="CCA14781.1"/>
    </source>
</evidence>